<accession>A0A4Y3W9B6</accession>
<evidence type="ECO:0000313" key="3">
    <source>
        <dbReference type="Proteomes" id="UP000318825"/>
    </source>
</evidence>
<organism evidence="2 3">
    <name type="scientific">Nitrobacter winogradskyi</name>
    <name type="common">Nitrobacter agilis</name>
    <dbReference type="NCBI Taxonomy" id="913"/>
    <lineage>
        <taxon>Bacteria</taxon>
        <taxon>Pseudomonadati</taxon>
        <taxon>Pseudomonadota</taxon>
        <taxon>Alphaproteobacteria</taxon>
        <taxon>Hyphomicrobiales</taxon>
        <taxon>Nitrobacteraceae</taxon>
        <taxon>Nitrobacter</taxon>
    </lineage>
</organism>
<evidence type="ECO:0000256" key="1">
    <source>
        <dbReference type="SAM" id="Coils"/>
    </source>
</evidence>
<dbReference type="Proteomes" id="UP000318825">
    <property type="component" value="Unassembled WGS sequence"/>
</dbReference>
<reference evidence="2 3" key="1">
    <citation type="submission" date="2019-06" db="EMBL/GenBank/DDBJ databases">
        <title>Whole genome shotgun sequence of Nitrobacter winogradskyi NBRC 14297.</title>
        <authorList>
            <person name="Hosoyama A."/>
            <person name="Uohara A."/>
            <person name="Ohji S."/>
            <person name="Ichikawa N."/>
        </authorList>
    </citation>
    <scope>NUCLEOTIDE SEQUENCE [LARGE SCALE GENOMIC DNA]</scope>
    <source>
        <strain evidence="2 3">NBRC 14297</strain>
    </source>
</reference>
<protein>
    <submittedName>
        <fullName evidence="2">Uncharacterized protein</fullName>
    </submittedName>
</protein>
<dbReference type="AlphaFoldDB" id="A0A4Y3W9B6"/>
<comment type="caution">
    <text evidence="2">The sequence shown here is derived from an EMBL/GenBank/DDBJ whole genome shotgun (WGS) entry which is preliminary data.</text>
</comment>
<evidence type="ECO:0000313" key="2">
    <source>
        <dbReference type="EMBL" id="GEC14661.1"/>
    </source>
</evidence>
<proteinExistence type="predicted"/>
<dbReference type="RefSeq" id="WP_141382423.1">
    <property type="nucleotide sequence ID" value="NZ_BJNF01000014.1"/>
</dbReference>
<keyword evidence="1" id="KW-0175">Coiled coil</keyword>
<gene>
    <name evidence="2" type="ORF">NWI01_05530</name>
</gene>
<feature type="coiled-coil region" evidence="1">
    <location>
        <begin position="32"/>
        <end position="62"/>
    </location>
</feature>
<dbReference type="EMBL" id="BJNF01000014">
    <property type="protein sequence ID" value="GEC14661.1"/>
    <property type="molecule type" value="Genomic_DNA"/>
</dbReference>
<name>A0A4Y3W9B6_NITWI</name>
<sequence>MYRMTNRSRAHASIATAATPEVRANRAAILAEKERLLQIAAAEDELQRAQEALEKATKLSVEHAAVNAAVAKLAELNGETVDGLRKNKAAA</sequence>